<keyword evidence="7 11" id="KW-0028">Amino-acid biosynthesis</keyword>
<evidence type="ECO:0000256" key="1">
    <source>
        <dbReference type="ARBA" id="ARBA00001933"/>
    </source>
</evidence>
<feature type="binding site" evidence="11">
    <location>
        <position position="258"/>
    </location>
    <ligand>
        <name>(6S)-5,6,7,8-tetrahydrofolate</name>
        <dbReference type="ChEBI" id="CHEBI:57453"/>
    </ligand>
</feature>
<keyword evidence="9 11" id="KW-0663">Pyridoxal phosphate</keyword>
<comment type="pathway">
    <text evidence="11">Amino-acid biosynthesis; glycine biosynthesis; glycine from L-serine: step 1/1.</text>
</comment>
<dbReference type="GO" id="GO:0030170">
    <property type="term" value="F:pyridoxal phosphate binding"/>
    <property type="evidence" value="ECO:0007669"/>
    <property type="project" value="UniProtKB-UniRule"/>
</dbReference>
<dbReference type="GO" id="GO:0035999">
    <property type="term" value="P:tetrahydrofolate interconversion"/>
    <property type="evidence" value="ECO:0007669"/>
    <property type="project" value="UniProtKB-UniRule"/>
</dbReference>
<dbReference type="Gene3D" id="3.40.640.10">
    <property type="entry name" value="Type I PLP-dependent aspartate aminotransferase-like (Major domain)"/>
    <property type="match status" value="1"/>
</dbReference>
<feature type="binding site" evidence="11">
    <location>
        <begin position="139"/>
        <end position="141"/>
    </location>
    <ligand>
        <name>(6S)-5,6,7,8-tetrahydrofolate</name>
        <dbReference type="ChEBI" id="CHEBI:57453"/>
    </ligand>
</feature>
<dbReference type="Gene3D" id="3.90.1150.10">
    <property type="entry name" value="Aspartate Aminotransferase, domain 1"/>
    <property type="match status" value="1"/>
</dbReference>
<evidence type="ECO:0000259" key="13">
    <source>
        <dbReference type="Pfam" id="PF00464"/>
    </source>
</evidence>
<dbReference type="EMBL" id="JQCN01000001">
    <property type="protein sequence ID" value="KRO02672.1"/>
    <property type="molecule type" value="Genomic_DNA"/>
</dbReference>
<dbReference type="GO" id="GO:0032259">
    <property type="term" value="P:methylation"/>
    <property type="evidence" value="ECO:0007669"/>
    <property type="project" value="UniProtKB-KW"/>
</dbReference>
<dbReference type="PATRIC" id="fig|449659.4.peg.96"/>
<dbReference type="InterPro" id="IPR015422">
    <property type="entry name" value="PyrdxlP-dep_Trfase_small"/>
</dbReference>
<comment type="caution">
    <text evidence="14">The sequence shown here is derived from an EMBL/GenBank/DDBJ whole genome shotgun (WGS) entry which is preliminary data.</text>
</comment>
<organism evidence="14 15">
    <name type="scientific">Ligilactobacillus pobuzihii</name>
    <dbReference type="NCBI Taxonomy" id="449659"/>
    <lineage>
        <taxon>Bacteria</taxon>
        <taxon>Bacillati</taxon>
        <taxon>Bacillota</taxon>
        <taxon>Bacilli</taxon>
        <taxon>Lactobacillales</taxon>
        <taxon>Lactobacillaceae</taxon>
        <taxon>Ligilactobacillus</taxon>
    </lineage>
</organism>
<feature type="site" description="Plays an important role in substrate specificity" evidence="11">
    <location>
        <position position="243"/>
    </location>
</feature>
<evidence type="ECO:0000256" key="12">
    <source>
        <dbReference type="PIRSR" id="PIRSR000412-50"/>
    </source>
</evidence>
<feature type="binding site" evidence="11">
    <location>
        <position position="135"/>
    </location>
    <ligand>
        <name>(6S)-5,6,7,8-tetrahydrofolate</name>
        <dbReference type="ChEBI" id="CHEBI:57453"/>
    </ligand>
</feature>
<evidence type="ECO:0000256" key="8">
    <source>
        <dbReference type="ARBA" id="ARBA00022679"/>
    </source>
</evidence>
<feature type="domain" description="Serine hydroxymethyltransferase-like" evidence="13">
    <location>
        <begin position="24"/>
        <end position="399"/>
    </location>
</feature>
<name>A0A0R2LSP9_9LACO</name>
<dbReference type="NCBIfam" id="NF000586">
    <property type="entry name" value="PRK00011.1"/>
    <property type="match status" value="1"/>
</dbReference>
<dbReference type="EC" id="2.1.2.1" evidence="11"/>
<dbReference type="InterPro" id="IPR019798">
    <property type="entry name" value="Ser_HO-MeTrfase_PLP_BS"/>
</dbReference>
<comment type="subunit">
    <text evidence="4 11">Homodimer.</text>
</comment>
<keyword evidence="14" id="KW-0489">Methyltransferase</keyword>
<dbReference type="Proteomes" id="UP000051886">
    <property type="component" value="Unassembled WGS sequence"/>
</dbReference>
<dbReference type="UniPathway" id="UPA00193"/>
<evidence type="ECO:0000313" key="14">
    <source>
        <dbReference type="EMBL" id="KRO02672.1"/>
    </source>
</evidence>
<dbReference type="Pfam" id="PF00464">
    <property type="entry name" value="SHMT"/>
    <property type="match status" value="1"/>
</dbReference>
<dbReference type="InterPro" id="IPR039429">
    <property type="entry name" value="SHMT-like_dom"/>
</dbReference>
<sequence>MNQYHVIIYFRKQKGADLQLNYQKLDPELWQAVENEQQRQENNIELIASENIVSPAVRAAQGSVLTNKYSEGYPGKRYYGGNEYVDIIEKLAIDRAKQLFGAEYANVQPHSGSQANQEVYAAFLNPGDKILGMDLNAGGHLSHGAKVNFSGKLYRSFSYGLDSETELLDYAEILKVARDVQPNLIIAGASAYSRTIDWAKFREIADDVGAYLMVDMAHIAGLVAAKLHPNPVLYADVVTTTTHKTLRGPRGGLILAKEKYAKKINSAVFPGSQGGPLDHVIAAKATMLYEDLQPEFKEYAAQIIRNAQAMADEFSHYDHIRVVSGGTDNHLLTLDLSQTELNGKQAQEALDSVSITTNKEAIPAEKLSPFKTSGIRLGTPAITTRGFKEDDCRQVARLIVRTINNHDNELELNKIKEEVHKLTAAHPIYDYLAPIEFK</sequence>
<dbReference type="STRING" id="449659.IV66_GL000096"/>
<keyword evidence="5 11" id="KW-0963">Cytoplasm</keyword>
<dbReference type="HAMAP" id="MF_00051">
    <property type="entry name" value="SHMT"/>
    <property type="match status" value="1"/>
</dbReference>
<dbReference type="PANTHER" id="PTHR11680:SF35">
    <property type="entry name" value="SERINE HYDROXYMETHYLTRANSFERASE 1"/>
    <property type="match status" value="1"/>
</dbReference>
<evidence type="ECO:0000256" key="11">
    <source>
        <dbReference type="HAMAP-Rule" id="MF_00051"/>
    </source>
</evidence>
<dbReference type="SUPFAM" id="SSF53383">
    <property type="entry name" value="PLP-dependent transferases"/>
    <property type="match status" value="1"/>
</dbReference>
<keyword evidence="15" id="KW-1185">Reference proteome</keyword>
<comment type="catalytic activity">
    <reaction evidence="11">
        <text>(6R)-5,10-methylene-5,6,7,8-tetrahydrofolate + glycine + H2O = (6S)-5,6,7,8-tetrahydrofolate + L-serine</text>
        <dbReference type="Rhea" id="RHEA:15481"/>
        <dbReference type="ChEBI" id="CHEBI:15377"/>
        <dbReference type="ChEBI" id="CHEBI:15636"/>
        <dbReference type="ChEBI" id="CHEBI:33384"/>
        <dbReference type="ChEBI" id="CHEBI:57305"/>
        <dbReference type="ChEBI" id="CHEBI:57453"/>
        <dbReference type="EC" id="2.1.2.1"/>
    </reaction>
</comment>
<evidence type="ECO:0000256" key="9">
    <source>
        <dbReference type="ARBA" id="ARBA00022898"/>
    </source>
</evidence>
<evidence type="ECO:0000256" key="10">
    <source>
        <dbReference type="ARBA" id="ARBA00054606"/>
    </source>
</evidence>
<evidence type="ECO:0000256" key="3">
    <source>
        <dbReference type="ARBA" id="ARBA00006376"/>
    </source>
</evidence>
<comment type="cofactor">
    <cofactor evidence="1 11 12">
        <name>pyridoxal 5'-phosphate</name>
        <dbReference type="ChEBI" id="CHEBI:597326"/>
    </cofactor>
</comment>
<comment type="pathway">
    <text evidence="11">One-carbon metabolism; tetrahydrofolate interconversion.</text>
</comment>
<dbReference type="InterPro" id="IPR001085">
    <property type="entry name" value="Ser_HO-MeTrfase"/>
</dbReference>
<dbReference type="InterPro" id="IPR015421">
    <property type="entry name" value="PyrdxlP-dep_Trfase_major"/>
</dbReference>
<dbReference type="GO" id="GO:0019264">
    <property type="term" value="P:glycine biosynthetic process from serine"/>
    <property type="evidence" value="ECO:0007669"/>
    <property type="project" value="UniProtKB-UniRule"/>
</dbReference>
<comment type="subcellular location">
    <subcellularLocation>
        <location evidence="2 11">Cytoplasm</location>
    </subcellularLocation>
</comment>
<evidence type="ECO:0000256" key="6">
    <source>
        <dbReference type="ARBA" id="ARBA00022563"/>
    </source>
</evidence>
<evidence type="ECO:0000256" key="7">
    <source>
        <dbReference type="ARBA" id="ARBA00022605"/>
    </source>
</evidence>
<keyword evidence="6 11" id="KW-0554">One-carbon metabolism</keyword>
<feature type="binding site" evidence="11">
    <location>
        <begin position="368"/>
        <end position="370"/>
    </location>
    <ligand>
        <name>(6S)-5,6,7,8-tetrahydrofolate</name>
        <dbReference type="ChEBI" id="CHEBI:57453"/>
    </ligand>
</feature>
<protein>
    <recommendedName>
        <fullName evidence="11">Serine hydroxymethyltransferase</fullName>
        <shortName evidence="11">SHMT</shortName>
        <shortName evidence="11">Serine methylase</shortName>
        <ecNumber evidence="11">2.1.2.1</ecNumber>
    </recommendedName>
</protein>
<comment type="function">
    <text evidence="10">Catalyzes the reversible interconversion of serine and glycine with tetrahydrofolate (THF) serving as the one-carbon carrier. This reaction serves as the major source of one-carbon groups required for the biosynthesis of purines, thymidylate, methionine, and other important biomolecules. Also exhibits THF-independent aldolase activity toward beta-hydroxyamino acids, producing glycine and aldehydes, via a retro-aldol mechanism. Thus, is able to catalyze the cleavage of L-allo-threonine.</text>
</comment>
<dbReference type="InterPro" id="IPR015424">
    <property type="entry name" value="PyrdxlP-dep_Trfase"/>
</dbReference>
<dbReference type="PANTHER" id="PTHR11680">
    <property type="entry name" value="SERINE HYDROXYMETHYLTRANSFERASE"/>
    <property type="match status" value="1"/>
</dbReference>
<reference evidence="14 15" key="1">
    <citation type="journal article" date="2015" name="Genome Announc.">
        <title>Expanding the biotechnology potential of lactobacilli through comparative genomics of 213 strains and associated genera.</title>
        <authorList>
            <person name="Sun Z."/>
            <person name="Harris H.M."/>
            <person name="McCann A."/>
            <person name="Guo C."/>
            <person name="Argimon S."/>
            <person name="Zhang W."/>
            <person name="Yang X."/>
            <person name="Jeffery I.B."/>
            <person name="Cooney J.C."/>
            <person name="Kagawa T.F."/>
            <person name="Liu W."/>
            <person name="Song Y."/>
            <person name="Salvetti E."/>
            <person name="Wrobel A."/>
            <person name="Rasinkangas P."/>
            <person name="Parkhill J."/>
            <person name="Rea M.C."/>
            <person name="O'Sullivan O."/>
            <person name="Ritari J."/>
            <person name="Douillard F.P."/>
            <person name="Paul Ross R."/>
            <person name="Yang R."/>
            <person name="Briner A.E."/>
            <person name="Felis G.E."/>
            <person name="de Vos W.M."/>
            <person name="Barrangou R."/>
            <person name="Klaenhammer T.R."/>
            <person name="Caufield P.W."/>
            <person name="Cui Y."/>
            <person name="Zhang H."/>
            <person name="O'Toole P.W."/>
        </authorList>
    </citation>
    <scope>NUCLEOTIDE SEQUENCE [LARGE SCALE GENOMIC DNA]</scope>
    <source>
        <strain evidence="14 15">NBRC 103219</strain>
    </source>
</reference>
<dbReference type="PIRSF" id="PIRSF000412">
    <property type="entry name" value="SHMT"/>
    <property type="match status" value="1"/>
</dbReference>
<dbReference type="InterPro" id="IPR049943">
    <property type="entry name" value="Ser_HO-MeTrfase-like"/>
</dbReference>
<dbReference type="GO" id="GO:0008168">
    <property type="term" value="F:methyltransferase activity"/>
    <property type="evidence" value="ECO:0007669"/>
    <property type="project" value="UniProtKB-KW"/>
</dbReference>
<dbReference type="FunFam" id="3.40.640.10:FF:000001">
    <property type="entry name" value="Serine hydroxymethyltransferase"/>
    <property type="match status" value="1"/>
</dbReference>
<evidence type="ECO:0000256" key="4">
    <source>
        <dbReference type="ARBA" id="ARBA00011738"/>
    </source>
</evidence>
<dbReference type="UniPathway" id="UPA00288">
    <property type="reaction ID" value="UER01023"/>
</dbReference>
<proteinExistence type="inferred from homology"/>
<gene>
    <name evidence="11" type="primary">glyA</name>
    <name evidence="14" type="ORF">IV66_GL000096</name>
</gene>
<accession>A0A0R2LSP9</accession>
<evidence type="ECO:0000256" key="2">
    <source>
        <dbReference type="ARBA" id="ARBA00004496"/>
    </source>
</evidence>
<dbReference type="PROSITE" id="PS00096">
    <property type="entry name" value="SHMT"/>
    <property type="match status" value="1"/>
</dbReference>
<keyword evidence="8 11" id="KW-0808">Transferase</keyword>
<dbReference type="GO" id="GO:0005829">
    <property type="term" value="C:cytosol"/>
    <property type="evidence" value="ECO:0007669"/>
    <property type="project" value="TreeGrafter"/>
</dbReference>
<feature type="modified residue" description="N6-(pyridoxal phosphate)lysine" evidence="11 12">
    <location>
        <position position="244"/>
    </location>
</feature>
<dbReference type="CDD" id="cd00378">
    <property type="entry name" value="SHMT"/>
    <property type="match status" value="1"/>
</dbReference>
<comment type="similarity">
    <text evidence="3 11">Belongs to the SHMT family.</text>
</comment>
<evidence type="ECO:0000313" key="15">
    <source>
        <dbReference type="Proteomes" id="UP000051886"/>
    </source>
</evidence>
<dbReference type="GO" id="GO:0004372">
    <property type="term" value="F:glycine hydroxymethyltransferase activity"/>
    <property type="evidence" value="ECO:0007669"/>
    <property type="project" value="UniProtKB-UniRule"/>
</dbReference>
<evidence type="ECO:0000256" key="5">
    <source>
        <dbReference type="ARBA" id="ARBA00022490"/>
    </source>
</evidence>
<dbReference type="AlphaFoldDB" id="A0A0R2LSP9"/>